<evidence type="ECO:0000256" key="3">
    <source>
        <dbReference type="ARBA" id="ARBA00011484"/>
    </source>
</evidence>
<dbReference type="EC" id="2.3.1.-" evidence="7"/>
<dbReference type="GO" id="GO:0016746">
    <property type="term" value="F:acyltransferase activity"/>
    <property type="evidence" value="ECO:0007669"/>
    <property type="project" value="UniProtKB-KW"/>
</dbReference>
<evidence type="ECO:0000313" key="11">
    <source>
        <dbReference type="Proteomes" id="UP001597549"/>
    </source>
</evidence>
<evidence type="ECO:0000256" key="2">
    <source>
        <dbReference type="ARBA" id="ARBA00007317"/>
    </source>
</evidence>
<evidence type="ECO:0000256" key="5">
    <source>
        <dbReference type="ARBA" id="ARBA00022823"/>
    </source>
</evidence>
<dbReference type="PANTHER" id="PTHR43178:SF5">
    <property type="entry name" value="LIPOAMIDE ACYLTRANSFERASE COMPONENT OF BRANCHED-CHAIN ALPHA-KETO ACID DEHYDROGENASE COMPLEX, MITOCHONDRIAL"/>
    <property type="match status" value="1"/>
</dbReference>
<keyword evidence="4 7" id="KW-0808">Transferase</keyword>
<dbReference type="Pfam" id="PF02817">
    <property type="entry name" value="E3_binding"/>
    <property type="match status" value="1"/>
</dbReference>
<dbReference type="InterPro" id="IPR000089">
    <property type="entry name" value="Biotin_lipoyl"/>
</dbReference>
<organism evidence="10 11">
    <name type="scientific">Flavobacterium ardleyense</name>
    <dbReference type="NCBI Taxonomy" id="2038737"/>
    <lineage>
        <taxon>Bacteria</taxon>
        <taxon>Pseudomonadati</taxon>
        <taxon>Bacteroidota</taxon>
        <taxon>Flavobacteriia</taxon>
        <taxon>Flavobacteriales</taxon>
        <taxon>Flavobacteriaceae</taxon>
        <taxon>Flavobacterium</taxon>
    </lineage>
</organism>
<evidence type="ECO:0000256" key="4">
    <source>
        <dbReference type="ARBA" id="ARBA00022679"/>
    </source>
</evidence>
<dbReference type="InterPro" id="IPR004167">
    <property type="entry name" value="PSBD"/>
</dbReference>
<protein>
    <recommendedName>
        <fullName evidence="7">Dihydrolipoamide acetyltransferase component of pyruvate dehydrogenase complex</fullName>
        <ecNumber evidence="7">2.3.1.-</ecNumber>
    </recommendedName>
</protein>
<dbReference type="Gene3D" id="3.30.559.10">
    <property type="entry name" value="Chloramphenicol acetyltransferase-like domain"/>
    <property type="match status" value="1"/>
</dbReference>
<dbReference type="InterPro" id="IPR023213">
    <property type="entry name" value="CAT-like_dom_sf"/>
</dbReference>
<dbReference type="Pfam" id="PF00364">
    <property type="entry name" value="Biotin_lipoyl"/>
    <property type="match status" value="1"/>
</dbReference>
<dbReference type="InterPro" id="IPR050743">
    <property type="entry name" value="2-oxoacid_DH_E2_comp"/>
</dbReference>
<feature type="domain" description="Lipoyl-binding" evidence="8">
    <location>
        <begin position="3"/>
        <end position="78"/>
    </location>
</feature>
<evidence type="ECO:0000256" key="6">
    <source>
        <dbReference type="ARBA" id="ARBA00023315"/>
    </source>
</evidence>
<keyword evidence="5 7" id="KW-0450">Lipoyl</keyword>
<dbReference type="Pfam" id="PF00198">
    <property type="entry name" value="2-oxoacid_dh"/>
    <property type="match status" value="1"/>
</dbReference>
<comment type="similarity">
    <text evidence="2 7">Belongs to the 2-oxoacid dehydrogenase family.</text>
</comment>
<dbReference type="RefSeq" id="WP_379805332.1">
    <property type="nucleotide sequence ID" value="NZ_JBHUOL010000010.1"/>
</dbReference>
<evidence type="ECO:0000313" key="10">
    <source>
        <dbReference type="EMBL" id="MFD2908140.1"/>
    </source>
</evidence>
<dbReference type="CDD" id="cd06849">
    <property type="entry name" value="lipoyl_domain"/>
    <property type="match status" value="1"/>
</dbReference>
<dbReference type="PROSITE" id="PS00189">
    <property type="entry name" value="LIPOYL"/>
    <property type="match status" value="1"/>
</dbReference>
<dbReference type="PROSITE" id="PS51826">
    <property type="entry name" value="PSBD"/>
    <property type="match status" value="1"/>
</dbReference>
<evidence type="ECO:0000259" key="9">
    <source>
        <dbReference type="PROSITE" id="PS51826"/>
    </source>
</evidence>
<dbReference type="SUPFAM" id="SSF47005">
    <property type="entry name" value="Peripheral subunit-binding domain of 2-oxo acid dehydrogenase complex"/>
    <property type="match status" value="1"/>
</dbReference>
<evidence type="ECO:0000256" key="1">
    <source>
        <dbReference type="ARBA" id="ARBA00001938"/>
    </source>
</evidence>
<dbReference type="EMBL" id="JBHUOL010000010">
    <property type="protein sequence ID" value="MFD2908140.1"/>
    <property type="molecule type" value="Genomic_DNA"/>
</dbReference>
<name>A0ABW5Z6I5_9FLAO</name>
<dbReference type="InterPro" id="IPR011053">
    <property type="entry name" value="Single_hybrid_motif"/>
</dbReference>
<comment type="cofactor">
    <cofactor evidence="1 7">
        <name>(R)-lipoate</name>
        <dbReference type="ChEBI" id="CHEBI:83088"/>
    </cofactor>
</comment>
<dbReference type="SUPFAM" id="SSF52777">
    <property type="entry name" value="CoA-dependent acyltransferases"/>
    <property type="match status" value="1"/>
</dbReference>
<dbReference type="Gene3D" id="2.40.50.100">
    <property type="match status" value="1"/>
</dbReference>
<gene>
    <name evidence="10" type="ORF">ACFSX9_05265</name>
</gene>
<reference evidence="11" key="1">
    <citation type="journal article" date="2019" name="Int. J. Syst. Evol. Microbiol.">
        <title>The Global Catalogue of Microorganisms (GCM) 10K type strain sequencing project: providing services to taxonomists for standard genome sequencing and annotation.</title>
        <authorList>
            <consortium name="The Broad Institute Genomics Platform"/>
            <consortium name="The Broad Institute Genome Sequencing Center for Infectious Disease"/>
            <person name="Wu L."/>
            <person name="Ma J."/>
        </authorList>
    </citation>
    <scope>NUCLEOTIDE SEQUENCE [LARGE SCALE GENOMIC DNA]</scope>
    <source>
        <strain evidence="11">KCTC 52644</strain>
    </source>
</reference>
<accession>A0ABW5Z6I5</accession>
<dbReference type="InterPro" id="IPR036625">
    <property type="entry name" value="E3-bd_dom_sf"/>
</dbReference>
<dbReference type="InterPro" id="IPR003016">
    <property type="entry name" value="2-oxoA_DH_lipoyl-BS"/>
</dbReference>
<dbReference type="PROSITE" id="PS50968">
    <property type="entry name" value="BIOTINYL_LIPOYL"/>
    <property type="match status" value="1"/>
</dbReference>
<sequence>MAKFELKLPKMGESVAEATVTNWLKNVGDTIEMDEAVLEIATDKVDSEVPSEVAGTLVEILFNVDDVVQVGQTIAIIETAGGAVATPEVKAETPVAVAEIAKTIETAKETVSAADFSASDKFFSPLVKNIAKEEGISLAELEAIAGSGKDGRVNKEDLLGYIKNRGTQAVAQPVVANVQATPTAKVEAPKAPVSVNGGDEVIEMDRMRKLISGYMVASVQTSAHVQSFIEVDVTNIVKWREKVKGAFEKREGEKLTFTPIMMEAVAKALKDFPMMNISVDGDTIIKRKNINLGMAAALPNGNLIVPVIKNADQLNLVGMAKAVNDLGGRAKAGKLKPDDTQGGTYTVTNVGTFGSVFGTPIINQPQVGILALGAIRKVPAVIETPEGDFIGIRQKMFLSHSYDHRVVDGALGGSFVKRVAEYLEAFDVNRDY</sequence>
<evidence type="ECO:0000256" key="7">
    <source>
        <dbReference type="RuleBase" id="RU003423"/>
    </source>
</evidence>
<dbReference type="Proteomes" id="UP001597549">
    <property type="component" value="Unassembled WGS sequence"/>
</dbReference>
<feature type="domain" description="Peripheral subunit-binding (PSBD)" evidence="9">
    <location>
        <begin position="122"/>
        <end position="162"/>
    </location>
</feature>
<proteinExistence type="inferred from homology"/>
<dbReference type="InterPro" id="IPR001078">
    <property type="entry name" value="2-oxoacid_DH_actylTfrase"/>
</dbReference>
<dbReference type="PANTHER" id="PTHR43178">
    <property type="entry name" value="DIHYDROLIPOAMIDE ACETYLTRANSFERASE COMPONENT OF PYRUVATE DEHYDROGENASE COMPLEX"/>
    <property type="match status" value="1"/>
</dbReference>
<keyword evidence="6 7" id="KW-0012">Acyltransferase</keyword>
<dbReference type="SUPFAM" id="SSF51230">
    <property type="entry name" value="Single hybrid motif"/>
    <property type="match status" value="1"/>
</dbReference>
<comment type="subunit">
    <text evidence="3">Forms a 24-polypeptide structural core with octahedral symmetry.</text>
</comment>
<comment type="caution">
    <text evidence="10">The sequence shown here is derived from an EMBL/GenBank/DDBJ whole genome shotgun (WGS) entry which is preliminary data.</text>
</comment>
<dbReference type="Gene3D" id="4.10.320.10">
    <property type="entry name" value="E3-binding domain"/>
    <property type="match status" value="1"/>
</dbReference>
<evidence type="ECO:0000259" key="8">
    <source>
        <dbReference type="PROSITE" id="PS50968"/>
    </source>
</evidence>
<keyword evidence="11" id="KW-1185">Reference proteome</keyword>